<sequence length="138" mass="13763">MLFYDSAMIRPALVMSTLCLTVLGGAVGGGGVAQAGPDAPCTYTLSPPEIADGQVSATAVIAGCGPAAGPYSAVACIQPLDRDSVIQCNQAHGADPATIVVPYRPGTTYVATGRGCAAWALQPASPPCQILGPFTATL</sequence>
<evidence type="ECO:0000313" key="2">
    <source>
        <dbReference type="Proteomes" id="UP000467249"/>
    </source>
</evidence>
<keyword evidence="2" id="KW-1185">Reference proteome</keyword>
<dbReference type="Proteomes" id="UP000467249">
    <property type="component" value="Chromosome"/>
</dbReference>
<dbReference type="EMBL" id="AP022620">
    <property type="protein sequence ID" value="BBZ74908.1"/>
    <property type="molecule type" value="Genomic_DNA"/>
</dbReference>
<protein>
    <recommendedName>
        <fullName evidence="3">Subtilisin inhibitor domain-containing protein</fullName>
    </recommendedName>
</protein>
<gene>
    <name evidence="1" type="ORF">MANY_02450</name>
</gene>
<evidence type="ECO:0000313" key="1">
    <source>
        <dbReference type="EMBL" id="BBZ74908.1"/>
    </source>
</evidence>
<accession>A0A6N4W2Y9</accession>
<name>A0A6N4W2Y9_9MYCO</name>
<organism evidence="1 2">
    <name type="scientific">Mycolicibacterium anyangense</name>
    <dbReference type="NCBI Taxonomy" id="1431246"/>
    <lineage>
        <taxon>Bacteria</taxon>
        <taxon>Bacillati</taxon>
        <taxon>Actinomycetota</taxon>
        <taxon>Actinomycetes</taxon>
        <taxon>Mycobacteriales</taxon>
        <taxon>Mycobacteriaceae</taxon>
        <taxon>Mycolicibacterium</taxon>
    </lineage>
</organism>
<reference evidence="1 2" key="1">
    <citation type="journal article" date="2019" name="Emerg. Microbes Infect.">
        <title>Comprehensive subspecies identification of 175 nontuberculous mycobacteria species based on 7547 genomic profiles.</title>
        <authorList>
            <person name="Matsumoto Y."/>
            <person name="Kinjo T."/>
            <person name="Motooka D."/>
            <person name="Nabeya D."/>
            <person name="Jung N."/>
            <person name="Uechi K."/>
            <person name="Horii T."/>
            <person name="Iida T."/>
            <person name="Fujita J."/>
            <person name="Nakamura S."/>
        </authorList>
    </citation>
    <scope>NUCLEOTIDE SEQUENCE [LARGE SCALE GENOMIC DNA]</scope>
    <source>
        <strain evidence="1 2">JCM 30275</strain>
    </source>
</reference>
<evidence type="ECO:0008006" key="3">
    <source>
        <dbReference type="Google" id="ProtNLM"/>
    </source>
</evidence>
<proteinExistence type="predicted"/>
<dbReference type="AlphaFoldDB" id="A0A6N4W2Y9"/>
<dbReference type="KEGG" id="many:MANY_02450"/>